<evidence type="ECO:0000256" key="1">
    <source>
        <dbReference type="ARBA" id="ARBA00022801"/>
    </source>
</evidence>
<dbReference type="RefSeq" id="WP_203376081.1">
    <property type="nucleotide sequence ID" value="NZ_JAENHP010000003.1"/>
</dbReference>
<keyword evidence="1 3" id="KW-0378">Hydrolase</keyword>
<comment type="caution">
    <text evidence="3">The sequence shown here is derived from an EMBL/GenBank/DDBJ whole genome shotgun (WGS) entry which is preliminary data.</text>
</comment>
<evidence type="ECO:0000313" key="4">
    <source>
        <dbReference type="Proteomes" id="UP000632138"/>
    </source>
</evidence>
<dbReference type="InterPro" id="IPR029058">
    <property type="entry name" value="AB_hydrolase_fold"/>
</dbReference>
<evidence type="ECO:0000259" key="2">
    <source>
        <dbReference type="Pfam" id="PF00561"/>
    </source>
</evidence>
<proteinExistence type="predicted"/>
<dbReference type="PANTHER" id="PTHR43798">
    <property type="entry name" value="MONOACYLGLYCEROL LIPASE"/>
    <property type="match status" value="1"/>
</dbReference>
<feature type="domain" description="AB hydrolase-1" evidence="2">
    <location>
        <begin position="12"/>
        <end position="228"/>
    </location>
</feature>
<gene>
    <name evidence="3" type="ORF">JIG36_11465</name>
</gene>
<sequence length="243" mass="25685">MTLSHDSQGSGPVVVLLHSTVCDRRMWDPVVLPGFRLLRCDLPGYGGSPVLPAPFDTAAEVLALAGDGPVALVGSSGGGLVALEIAARWPSRVPALALLCTASPTLNPSPALRELWAQENALLDAGDVEGATALNVRTWVGPRAPDAVRAQVADMQRHAFEVQLAAGDVDEFEAEWSLDAITAPALLVSGAHDLPDFREVAAGLATRLPEARHVELDWAGHLPVVEDPAPVNALLFDFLSRHR</sequence>
<dbReference type="Pfam" id="PF00561">
    <property type="entry name" value="Abhydrolase_1"/>
    <property type="match status" value="1"/>
</dbReference>
<dbReference type="PANTHER" id="PTHR43798:SF31">
    <property type="entry name" value="AB HYDROLASE SUPERFAMILY PROTEIN YCLE"/>
    <property type="match status" value="1"/>
</dbReference>
<accession>A0ABS2AAA7</accession>
<reference evidence="3 4" key="1">
    <citation type="submission" date="2021-01" db="EMBL/GenBank/DDBJ databases">
        <title>Actinoplanes sp. nov. LDG1-06 isolated from lichen.</title>
        <authorList>
            <person name="Saeng-In P."/>
            <person name="Phongsopitanun W."/>
            <person name="Kanchanasin P."/>
            <person name="Yuki M."/>
            <person name="Kudo T."/>
            <person name="Ohkuma M."/>
            <person name="Tanasupawat S."/>
        </authorList>
    </citation>
    <scope>NUCLEOTIDE SEQUENCE [LARGE SCALE GENOMIC DNA]</scope>
    <source>
        <strain evidence="3 4">LDG1-06</strain>
    </source>
</reference>
<dbReference type="SUPFAM" id="SSF53474">
    <property type="entry name" value="alpha/beta-Hydrolases"/>
    <property type="match status" value="1"/>
</dbReference>
<dbReference type="InterPro" id="IPR050266">
    <property type="entry name" value="AB_hydrolase_sf"/>
</dbReference>
<organism evidence="3 4">
    <name type="scientific">Paractinoplanes ovalisporus</name>
    <dbReference type="NCBI Taxonomy" id="2810368"/>
    <lineage>
        <taxon>Bacteria</taxon>
        <taxon>Bacillati</taxon>
        <taxon>Actinomycetota</taxon>
        <taxon>Actinomycetes</taxon>
        <taxon>Micromonosporales</taxon>
        <taxon>Micromonosporaceae</taxon>
        <taxon>Paractinoplanes</taxon>
    </lineage>
</organism>
<evidence type="ECO:0000313" key="3">
    <source>
        <dbReference type="EMBL" id="MBM2616174.1"/>
    </source>
</evidence>
<dbReference type="Gene3D" id="3.40.50.1820">
    <property type="entry name" value="alpha/beta hydrolase"/>
    <property type="match status" value="1"/>
</dbReference>
<name>A0ABS2AAA7_9ACTN</name>
<dbReference type="EMBL" id="JAENHP010000003">
    <property type="protein sequence ID" value="MBM2616174.1"/>
    <property type="molecule type" value="Genomic_DNA"/>
</dbReference>
<dbReference type="InterPro" id="IPR000073">
    <property type="entry name" value="AB_hydrolase_1"/>
</dbReference>
<keyword evidence="4" id="KW-1185">Reference proteome</keyword>
<protein>
    <submittedName>
        <fullName evidence="3">Alpha/beta fold hydrolase</fullName>
    </submittedName>
</protein>
<dbReference type="Proteomes" id="UP000632138">
    <property type="component" value="Unassembled WGS sequence"/>
</dbReference>
<dbReference type="GO" id="GO:0016787">
    <property type="term" value="F:hydrolase activity"/>
    <property type="evidence" value="ECO:0007669"/>
    <property type="project" value="UniProtKB-KW"/>
</dbReference>